<feature type="compositionally biased region" description="Low complexity" evidence="1">
    <location>
        <begin position="1699"/>
        <end position="1710"/>
    </location>
</feature>
<feature type="signal peptide" evidence="2">
    <location>
        <begin position="1"/>
        <end position="17"/>
    </location>
</feature>
<dbReference type="GeneID" id="113100659"/>
<protein>
    <submittedName>
        <fullName evidence="4">Uncharacterized protein LOC113100659 isoform X1</fullName>
    </submittedName>
</protein>
<dbReference type="Proteomes" id="UP000515129">
    <property type="component" value="Unplaced"/>
</dbReference>
<evidence type="ECO:0000256" key="1">
    <source>
        <dbReference type="SAM" id="MobiDB-lite"/>
    </source>
</evidence>
<dbReference type="RefSeq" id="XP_026121068.1">
    <property type="nucleotide sequence ID" value="XM_026265283.1"/>
</dbReference>
<organism evidence="3 4">
    <name type="scientific">Carassius auratus</name>
    <name type="common">Goldfish</name>
    <dbReference type="NCBI Taxonomy" id="7957"/>
    <lineage>
        <taxon>Eukaryota</taxon>
        <taxon>Metazoa</taxon>
        <taxon>Chordata</taxon>
        <taxon>Craniata</taxon>
        <taxon>Vertebrata</taxon>
        <taxon>Euteleostomi</taxon>
        <taxon>Actinopterygii</taxon>
        <taxon>Neopterygii</taxon>
        <taxon>Teleostei</taxon>
        <taxon>Ostariophysi</taxon>
        <taxon>Cypriniformes</taxon>
        <taxon>Cyprinidae</taxon>
        <taxon>Cyprininae</taxon>
        <taxon>Carassius</taxon>
    </lineage>
</organism>
<feature type="region of interest" description="Disordered" evidence="1">
    <location>
        <begin position="1699"/>
        <end position="1720"/>
    </location>
</feature>
<reference evidence="4" key="1">
    <citation type="submission" date="2025-08" db="UniProtKB">
        <authorList>
            <consortium name="RefSeq"/>
        </authorList>
    </citation>
    <scope>IDENTIFICATION</scope>
    <source>
        <strain evidence="4">Wakin</strain>
        <tissue evidence="4">Muscle</tissue>
    </source>
</reference>
<name>A0A6P6PJ30_CARAU</name>
<feature type="chain" id="PRO_5028461672" evidence="2">
    <location>
        <begin position="18"/>
        <end position="1720"/>
    </location>
</feature>
<proteinExistence type="predicted"/>
<evidence type="ECO:0000256" key="2">
    <source>
        <dbReference type="SAM" id="SignalP"/>
    </source>
</evidence>
<dbReference type="KEGG" id="caua:113100659"/>
<gene>
    <name evidence="4" type="primary">LOC113100659</name>
</gene>
<feature type="compositionally biased region" description="Polar residues" evidence="1">
    <location>
        <begin position="1711"/>
        <end position="1720"/>
    </location>
</feature>
<keyword evidence="2" id="KW-0732">Signal</keyword>
<evidence type="ECO:0000313" key="3">
    <source>
        <dbReference type="Proteomes" id="UP000515129"/>
    </source>
</evidence>
<accession>A0A6P6PJ30</accession>
<sequence>MLRRLILLSALCMATSASLGNAQCNATHSNETGSCSLTTDRSSNQTLASCDLNNLKNFSSLILNAVDGTIHHLQCISNSPASLPQEKRHMLQTELGKIIASTLNVMVHLGLSSIEDIADSFGALHTLTAENAQNMEFVQSWIGVRLIPLLPYITTEFISNMGKINFSCLSYQTIVKTLSQQVNLINETSKTSIYTQFIKPLLSRQISDPACQSKIMGSAEWLEKNFGEFSFYATLKDLQTLNGNFSSLAALESLSPDQKAELLLDPSTGSLENVTVVKEVLSSILRAPDEKQLEKFFETFVEVSKEENIAYITNADVRDAILNLTLTALAPKFPLFQTSDYELWFQINLVVLLASFRPSVLVVIPANLTCDSYDAILKGLDNALVVLPSAVGAELKSSIDELRQSPPEGCTPPRPVGFCKETIVDEVKLCSGVNSGRPGSQPPSSDQLCNFTISNYACSSDASSLSSDALVTLLTCKVPSMNSSAETWKLFFQKVAGVLEVALSAYSNNNLSGHQAESSILDAIGEVKVNNFSAAQLTDVSFISDWFQGRLRPFLPAVSRDFLSCLSSKNFSCDTYQVVVQALSRQASLMEVGQQRVVFTEFVNPFLSRDDLPDPACLANTTSSADWLEKNFGNFSVYATLEDLQRLNENFSSFASLALLSPSQVAELTLSSGALNNTNQIVAVFDRLENGNAFKNVEEFLTTLTASPEIPDIAPAVRDVMMNRTFVIIELKFPEFVAHDWEVWFTEKLIPVLPSFTAEMLLKVTAGINCTNYHVIVEGMGDVFYKMTFTRRQEITRVLVEHLKQFAVRFNSPDCRKDIGNDAEWLDINLGLFSTVANYTDLKELNISGLAALESLSPDQKAELLLDPSTGSLENVTVVKEVLSSILRAPDEKQLEKFFETFVEVSKEENIAYITNADVRDAILNLTLTALAPKFPLFQTSDYELWFQINLVVLLASFRPSVLVVIPANLTCDSYDAILKGLDNALVVLPSAVGAELKSSIDELRQSPPEGCTPPRPVGFCKETIVDEVKLCSGVNSGRPGSQPPSSDQLCNFTISNYACSSDASSLSSDALVTLLTCKVPSMNSSAETWKLFFQKVAGVLEVALSAYSNKNLSGHQAESSILDAIGEVKVNNFSAAQLTDVSFISDWFQGRLRPFLPAVSRDFLSCLSSKNFSCDTYQVVVQALSRQASLMEVGQQRVVFTEFVNPFLSRDDLPDPACLANTTSSADWLEKNFGNFSVYATLEDLQRLNENFSSFASLALLSPSQVAELTLSSGALNNTNQIVAVFDRLENGNAFKNVEEFLTTLTASPEIPDIAPAVRDVIMNRTFVIIELKFPEFVAHDWEVWFTEKLIPVLPSFTAEMLLKVTAGINCTNYHVIVEGMGDVFYKMTFTRRQEITRVLVEHLKQFAVRFNSPDCRKDIGNDAEWLDINLGLFSTVANYTDLKELNISGLAALESLSPDQKAELLLDPSTGSLENVTVVKEVLSSILRAPDEKQLEKFFETFVEVSKEENIAYITNADVRDAILNLTLTALAPKFPLFQTSDYELWFQINLVVLLASFRPSVLVVIPANLTCDSYDAILKGLDNALVVLPSAVGAELKSSIDELRQSPPEGCTPPRPVGFCKETIVDEVKLCSGVNSGRPGSQPPSSDQLCNFTISNYACSSDASSLSSDALVTLLTCKVPSMNSSAETWKLFFPESRGSSGGCSVSVLQQEPQWPSG</sequence>
<dbReference type="OrthoDB" id="9329195at2759"/>
<evidence type="ECO:0000313" key="4">
    <source>
        <dbReference type="RefSeq" id="XP_026121068.1"/>
    </source>
</evidence>
<keyword evidence="3" id="KW-1185">Reference proteome</keyword>